<dbReference type="VEuPathDB" id="AmoebaDB:NfTy_011830"/>
<dbReference type="PANTHER" id="PTHR10933">
    <property type="entry name" value="IMMUNOGLOBULIN-BINDING PROTEIN 1"/>
    <property type="match status" value="1"/>
</dbReference>
<name>A0A6A5CDF3_NAEFO</name>
<gene>
    <name evidence="2" type="ORF">FDP41_010394</name>
</gene>
<dbReference type="OMA" id="ANEYFCK"/>
<dbReference type="PANTHER" id="PTHR10933:SF9">
    <property type="entry name" value="IMMUNOGLOBULIN-BINDING PROTEIN 1"/>
    <property type="match status" value="1"/>
</dbReference>
<dbReference type="VEuPathDB" id="AmoebaDB:NF0067560"/>
<evidence type="ECO:0000313" key="3">
    <source>
        <dbReference type="Proteomes" id="UP000444721"/>
    </source>
</evidence>
<feature type="region of interest" description="Disordered" evidence="1">
    <location>
        <begin position="386"/>
        <end position="442"/>
    </location>
</feature>
<dbReference type="Pfam" id="PF04177">
    <property type="entry name" value="TAP42"/>
    <property type="match status" value="1"/>
</dbReference>
<feature type="region of interest" description="Disordered" evidence="1">
    <location>
        <begin position="260"/>
        <end position="289"/>
    </location>
</feature>
<protein>
    <recommendedName>
        <fullName evidence="4">TAP42-like family protein</fullName>
    </recommendedName>
</protein>
<dbReference type="RefSeq" id="XP_044568042.1">
    <property type="nucleotide sequence ID" value="XM_044700687.1"/>
</dbReference>
<dbReference type="InterPro" id="IPR038511">
    <property type="entry name" value="TAP42/TAP46-like_sf"/>
</dbReference>
<dbReference type="GO" id="GO:0005829">
    <property type="term" value="C:cytosol"/>
    <property type="evidence" value="ECO:0007669"/>
    <property type="project" value="TreeGrafter"/>
</dbReference>
<feature type="compositionally biased region" description="Polar residues" evidence="1">
    <location>
        <begin position="270"/>
        <end position="284"/>
    </location>
</feature>
<dbReference type="GeneID" id="68117609"/>
<evidence type="ECO:0000256" key="1">
    <source>
        <dbReference type="SAM" id="MobiDB-lite"/>
    </source>
</evidence>
<evidence type="ECO:0008006" key="4">
    <source>
        <dbReference type="Google" id="ProtNLM"/>
    </source>
</evidence>
<dbReference type="InterPro" id="IPR007304">
    <property type="entry name" value="TAP46-like"/>
</dbReference>
<sequence>MSSSTSSSGSISNTTNNFSMAENYLHFLTSVNPTDYICTSERASQIVKLFSEHYLPLPFSSNEDKSDLTEETTLVLLVPYFIGLATLQIRQERNPNQPFDMEAHKKVRTVQLKQAKQQFISFLNLVVQYEQVNDEYLSWVLPFTMQDDEEEELQQVKKKQDEFQKLMSDRNQMILRMKSKTFLENNLFSNCESLSDMEISNLLNDRTTEESTTELSNDHKLKVSDKIKKRMLPIREYIQFCVLDTIEQLSSINREEQMLAAAASQAQQQPTRGSNTGMRPSQQGSGSGIAHLKATSINDILSNRSQLSQMGYNMVLLPSASGSQKQPKQGYNNYLPRSTVGSQGVASSAFGSYNTNRTVRENMKDKVFGSYVPPPTMSIEEFARIEMEELHQRHEREKQQAQQQKKKEEDETEEEDEEELKKKRAWDDWKDDNVKGSGNLRD</sequence>
<dbReference type="GO" id="GO:0009966">
    <property type="term" value="P:regulation of signal transduction"/>
    <property type="evidence" value="ECO:0007669"/>
    <property type="project" value="InterPro"/>
</dbReference>
<feature type="compositionally biased region" description="Low complexity" evidence="1">
    <location>
        <begin position="260"/>
        <end position="269"/>
    </location>
</feature>
<dbReference type="GO" id="GO:0035303">
    <property type="term" value="P:regulation of dephosphorylation"/>
    <property type="evidence" value="ECO:0007669"/>
    <property type="project" value="TreeGrafter"/>
</dbReference>
<dbReference type="GO" id="GO:0051721">
    <property type="term" value="F:protein phosphatase 2A binding"/>
    <property type="evidence" value="ECO:0007669"/>
    <property type="project" value="TreeGrafter"/>
</dbReference>
<organism evidence="2 3">
    <name type="scientific">Naegleria fowleri</name>
    <name type="common">Brain eating amoeba</name>
    <dbReference type="NCBI Taxonomy" id="5763"/>
    <lineage>
        <taxon>Eukaryota</taxon>
        <taxon>Discoba</taxon>
        <taxon>Heterolobosea</taxon>
        <taxon>Tetramitia</taxon>
        <taxon>Eutetramitia</taxon>
        <taxon>Vahlkampfiidae</taxon>
        <taxon>Naegleria</taxon>
    </lineage>
</organism>
<feature type="compositionally biased region" description="Basic and acidic residues" evidence="1">
    <location>
        <begin position="386"/>
        <end position="409"/>
    </location>
</feature>
<comment type="caution">
    <text evidence="2">The sequence shown here is derived from an EMBL/GenBank/DDBJ whole genome shotgun (WGS) entry which is preliminary data.</text>
</comment>
<proteinExistence type="predicted"/>
<dbReference type="EMBL" id="VFQX01000006">
    <property type="protein sequence ID" value="KAF0983329.1"/>
    <property type="molecule type" value="Genomic_DNA"/>
</dbReference>
<dbReference type="Proteomes" id="UP000444721">
    <property type="component" value="Unassembled WGS sequence"/>
</dbReference>
<dbReference type="OrthoDB" id="10261297at2759"/>
<dbReference type="Gene3D" id="1.25.40.540">
    <property type="entry name" value="TAP42-like family"/>
    <property type="match status" value="1"/>
</dbReference>
<feature type="compositionally biased region" description="Basic and acidic residues" evidence="1">
    <location>
        <begin position="419"/>
        <end position="442"/>
    </location>
</feature>
<reference evidence="2 3" key="1">
    <citation type="journal article" date="2019" name="Sci. Rep.">
        <title>Nanopore sequencing improves the draft genome of the human pathogenic amoeba Naegleria fowleri.</title>
        <authorList>
            <person name="Liechti N."/>
            <person name="Schurch N."/>
            <person name="Bruggmann R."/>
            <person name="Wittwer M."/>
        </authorList>
    </citation>
    <scope>NUCLEOTIDE SEQUENCE [LARGE SCALE GENOMIC DNA]</scope>
    <source>
        <strain evidence="2 3">ATCC 30894</strain>
    </source>
</reference>
<evidence type="ECO:0000313" key="2">
    <source>
        <dbReference type="EMBL" id="KAF0983329.1"/>
    </source>
</evidence>
<keyword evidence="3" id="KW-1185">Reference proteome</keyword>
<accession>A0A6A5CDF3</accession>
<dbReference type="VEuPathDB" id="AmoebaDB:FDP41_010394"/>
<dbReference type="AlphaFoldDB" id="A0A6A5CDF3"/>